<proteinExistence type="inferred from homology"/>
<dbReference type="AlphaFoldDB" id="A0A6G2CRC2"/>
<gene>
    <name evidence="8" type="ORF">GMA64_11950</name>
</gene>
<evidence type="ECO:0000313" key="8">
    <source>
        <dbReference type="EMBL" id="MTL95242.1"/>
    </source>
</evidence>
<evidence type="ECO:0000256" key="2">
    <source>
        <dbReference type="ARBA" id="ARBA00018911"/>
    </source>
</evidence>
<dbReference type="CDD" id="cd03428">
    <property type="entry name" value="NUDIX_Ap4A_Nudt2"/>
    <property type="match status" value="1"/>
</dbReference>
<dbReference type="InterPro" id="IPR020476">
    <property type="entry name" value="Nudix_hydrolase"/>
</dbReference>
<organism evidence="8">
    <name type="scientific">Turicibacter sanguinis</name>
    <dbReference type="NCBI Taxonomy" id="154288"/>
    <lineage>
        <taxon>Bacteria</taxon>
        <taxon>Bacillati</taxon>
        <taxon>Bacillota</taxon>
        <taxon>Erysipelotrichia</taxon>
        <taxon>Erysipelotrichales</taxon>
        <taxon>Turicibacteraceae</taxon>
        <taxon>Turicibacter</taxon>
    </lineage>
</organism>
<feature type="domain" description="Nudix hydrolase" evidence="7">
    <location>
        <begin position="2"/>
        <end position="130"/>
    </location>
</feature>
<dbReference type="InterPro" id="IPR015797">
    <property type="entry name" value="NUDIX_hydrolase-like_dom_sf"/>
</dbReference>
<sequence length="137" mass="15897">MSIEKSCGIMVYHSLEKEPKFLLLQSRINNHWSFPKGHMEIGETEKETAIREVFEETGLPLSVVEGFKTSCHYKLENGNLKEVIFFLGEATEASVQIQVVEIMDYKWLNQEEAIMQLTFENVKLVLKEAIQFINEKK</sequence>
<evidence type="ECO:0000256" key="6">
    <source>
        <dbReference type="RuleBase" id="RU003476"/>
    </source>
</evidence>
<evidence type="ECO:0000256" key="1">
    <source>
        <dbReference type="ARBA" id="ARBA00005582"/>
    </source>
</evidence>
<dbReference type="InterPro" id="IPR000086">
    <property type="entry name" value="NUDIX_hydrolase_dom"/>
</dbReference>
<dbReference type="InterPro" id="IPR051325">
    <property type="entry name" value="Nudix_hydrolase_domain"/>
</dbReference>
<dbReference type="SUPFAM" id="SSF55811">
    <property type="entry name" value="Nudix"/>
    <property type="match status" value="1"/>
</dbReference>
<dbReference type="GO" id="GO:0006754">
    <property type="term" value="P:ATP biosynthetic process"/>
    <property type="evidence" value="ECO:0007669"/>
    <property type="project" value="TreeGrafter"/>
</dbReference>
<protein>
    <recommendedName>
        <fullName evidence="2">Bis(5'-nucleosyl)-tetraphosphatase [asymmetrical]</fullName>
    </recommendedName>
    <alternativeName>
        <fullName evidence="5">Diadenosine 5',5'''-P1,P4-tetraphosphate asymmetrical hydrolase</fullName>
    </alternativeName>
</protein>
<dbReference type="PANTHER" id="PTHR21340:SF0">
    <property type="entry name" value="BIS(5'-NUCLEOSYL)-TETRAPHOSPHATASE [ASYMMETRICAL]"/>
    <property type="match status" value="1"/>
</dbReference>
<dbReference type="GO" id="GO:0006167">
    <property type="term" value="P:AMP biosynthetic process"/>
    <property type="evidence" value="ECO:0007669"/>
    <property type="project" value="TreeGrafter"/>
</dbReference>
<keyword evidence="4 6" id="KW-0378">Hydrolase</keyword>
<dbReference type="PRINTS" id="PR00502">
    <property type="entry name" value="NUDIXFAMILY"/>
</dbReference>
<dbReference type="PROSITE" id="PS00893">
    <property type="entry name" value="NUDIX_BOX"/>
    <property type="match status" value="1"/>
</dbReference>
<dbReference type="PANTHER" id="PTHR21340">
    <property type="entry name" value="DIADENOSINE 5,5-P1,P4-TETRAPHOSPHATE PYROPHOSPHOHYDROLASE MUTT"/>
    <property type="match status" value="1"/>
</dbReference>
<dbReference type="GO" id="GO:0000166">
    <property type="term" value="F:nucleotide binding"/>
    <property type="evidence" value="ECO:0007669"/>
    <property type="project" value="UniProtKB-KW"/>
</dbReference>
<evidence type="ECO:0000256" key="5">
    <source>
        <dbReference type="ARBA" id="ARBA00032644"/>
    </source>
</evidence>
<accession>A0A6G2CRC2</accession>
<dbReference type="RefSeq" id="WP_129821767.1">
    <property type="nucleotide sequence ID" value="NZ_RCYV01000027.1"/>
</dbReference>
<evidence type="ECO:0000256" key="3">
    <source>
        <dbReference type="ARBA" id="ARBA00022741"/>
    </source>
</evidence>
<keyword evidence="3" id="KW-0547">Nucleotide-binding</keyword>
<name>A0A6G2CRC2_9FIRM</name>
<dbReference type="Gene3D" id="3.90.79.10">
    <property type="entry name" value="Nucleoside Triphosphate Pyrophosphohydrolase"/>
    <property type="match status" value="1"/>
</dbReference>
<reference evidence="8" key="1">
    <citation type="journal article" date="2019" name="Nat. Med.">
        <title>A library of human gut bacterial isolates paired with longitudinal multiomics data enables mechanistic microbiome research.</title>
        <authorList>
            <person name="Poyet M."/>
            <person name="Groussin M."/>
            <person name="Gibbons S.M."/>
            <person name="Avila-Pacheco J."/>
            <person name="Jiang X."/>
            <person name="Kearney S.M."/>
            <person name="Perrotta A.R."/>
            <person name="Berdy B."/>
            <person name="Zhao S."/>
            <person name="Lieberman T.D."/>
            <person name="Swanson P.K."/>
            <person name="Smith M."/>
            <person name="Roesemann S."/>
            <person name="Alexander J.E."/>
            <person name="Rich S.A."/>
            <person name="Livny J."/>
            <person name="Vlamakis H."/>
            <person name="Clish C."/>
            <person name="Bullock K."/>
            <person name="Deik A."/>
            <person name="Scott J."/>
            <person name="Pierce K.A."/>
            <person name="Xavier R.J."/>
            <person name="Alm E.J."/>
        </authorList>
    </citation>
    <scope>NUCLEOTIDE SEQUENCE</scope>
    <source>
        <strain evidence="8">BIOML-A179</strain>
    </source>
</reference>
<dbReference type="GO" id="GO:0004081">
    <property type="term" value="F:bis(5'-nucleosyl)-tetraphosphatase (asymmetrical) activity"/>
    <property type="evidence" value="ECO:0007669"/>
    <property type="project" value="TreeGrafter"/>
</dbReference>
<dbReference type="InterPro" id="IPR020084">
    <property type="entry name" value="NUDIX_hydrolase_CS"/>
</dbReference>
<comment type="caution">
    <text evidence="8">The sequence shown here is derived from an EMBL/GenBank/DDBJ whole genome shotgun (WGS) entry which is preliminary data.</text>
</comment>
<evidence type="ECO:0000259" key="7">
    <source>
        <dbReference type="PROSITE" id="PS51462"/>
    </source>
</evidence>
<dbReference type="Pfam" id="PF00293">
    <property type="entry name" value="NUDIX"/>
    <property type="match status" value="1"/>
</dbReference>
<dbReference type="PROSITE" id="PS51462">
    <property type="entry name" value="NUDIX"/>
    <property type="match status" value="1"/>
</dbReference>
<evidence type="ECO:0000256" key="4">
    <source>
        <dbReference type="ARBA" id="ARBA00022801"/>
    </source>
</evidence>
<dbReference type="EMBL" id="WMQV01000036">
    <property type="protein sequence ID" value="MTL95242.1"/>
    <property type="molecule type" value="Genomic_DNA"/>
</dbReference>
<comment type="similarity">
    <text evidence="1 6">Belongs to the Nudix hydrolase family.</text>
</comment>
<dbReference type="InterPro" id="IPR003565">
    <property type="entry name" value="Tetra_PHTase"/>
</dbReference>